<name>A0A151Z9M0_TIELA</name>
<evidence type="ECO:0000313" key="2">
    <source>
        <dbReference type="Proteomes" id="UP000076078"/>
    </source>
</evidence>
<dbReference type="Proteomes" id="UP000076078">
    <property type="component" value="Unassembled WGS sequence"/>
</dbReference>
<organism evidence="1 2">
    <name type="scientific">Tieghemostelium lacteum</name>
    <name type="common">Slime mold</name>
    <name type="synonym">Dictyostelium lacteum</name>
    <dbReference type="NCBI Taxonomy" id="361077"/>
    <lineage>
        <taxon>Eukaryota</taxon>
        <taxon>Amoebozoa</taxon>
        <taxon>Evosea</taxon>
        <taxon>Eumycetozoa</taxon>
        <taxon>Dictyostelia</taxon>
        <taxon>Dictyosteliales</taxon>
        <taxon>Raperosteliaceae</taxon>
        <taxon>Tieghemostelium</taxon>
    </lineage>
</organism>
<keyword evidence="2" id="KW-1185">Reference proteome</keyword>
<dbReference type="InParanoid" id="A0A151Z9M0"/>
<reference evidence="1 2" key="1">
    <citation type="submission" date="2015-12" db="EMBL/GenBank/DDBJ databases">
        <title>Dictyostelia acquired genes for synthesis and detection of signals that induce cell-type specialization by lateral gene transfer from prokaryotes.</title>
        <authorList>
            <person name="Gloeckner G."/>
            <person name="Schaap P."/>
        </authorList>
    </citation>
    <scope>NUCLEOTIDE SEQUENCE [LARGE SCALE GENOMIC DNA]</scope>
    <source>
        <strain evidence="1 2">TK</strain>
    </source>
</reference>
<evidence type="ECO:0000313" key="1">
    <source>
        <dbReference type="EMBL" id="KYQ90657.1"/>
    </source>
</evidence>
<protein>
    <submittedName>
        <fullName evidence="1">Uncharacterized protein</fullName>
    </submittedName>
</protein>
<proteinExistence type="predicted"/>
<comment type="caution">
    <text evidence="1">The sequence shown here is derived from an EMBL/GenBank/DDBJ whole genome shotgun (WGS) entry which is preliminary data.</text>
</comment>
<gene>
    <name evidence="1" type="ORF">DLAC_09291</name>
</gene>
<accession>A0A151Z9M0</accession>
<sequence length="157" mass="18433">MNNIYDTTKPHSIILWLTENFESLNLAKGDELDSNKYYLLLWETGEKLNHFTVYFNKRVIHCAPNYNASNVSIQQYLATYPKHDLKGVYQVLKPNPSKSQTIMDTIWTKQENCLTFCLDYLGLEYAGKFLINIELMENFMKSSNQKKNSSIIILWYI</sequence>
<dbReference type="EMBL" id="LODT01000037">
    <property type="protein sequence ID" value="KYQ90657.1"/>
    <property type="molecule type" value="Genomic_DNA"/>
</dbReference>
<dbReference type="AlphaFoldDB" id="A0A151Z9M0"/>